<dbReference type="KEGG" id="ccl:Clocl_1520"/>
<evidence type="ECO:0000313" key="5">
    <source>
        <dbReference type="Proteomes" id="UP000005435"/>
    </source>
</evidence>
<dbReference type="eggNOG" id="COG1372">
    <property type="taxonomic scope" value="Bacteria"/>
</dbReference>
<dbReference type="InterPro" id="IPR006530">
    <property type="entry name" value="YD"/>
</dbReference>
<keyword evidence="5" id="KW-1185">Reference proteome</keyword>
<dbReference type="NCBIfam" id="TIGR03696">
    <property type="entry name" value="Rhs_assc_core"/>
    <property type="match status" value="1"/>
</dbReference>
<dbReference type="InterPro" id="IPR028920">
    <property type="entry name" value="Tox-ART-HYD1_dom"/>
</dbReference>
<evidence type="ECO:0000259" key="3">
    <source>
        <dbReference type="Pfam" id="PF25023"/>
    </source>
</evidence>
<dbReference type="InterPro" id="IPR050708">
    <property type="entry name" value="T6SS_VgrG/RHS"/>
</dbReference>
<dbReference type="Gene3D" id="2.180.10.10">
    <property type="entry name" value="RHS repeat-associated core"/>
    <property type="match status" value="1"/>
</dbReference>
<dbReference type="InterPro" id="IPR031325">
    <property type="entry name" value="RHS_repeat"/>
</dbReference>
<dbReference type="AlphaFoldDB" id="G8M247"/>
<organism evidence="4 5">
    <name type="scientific">Acetivibrio clariflavus (strain DSM 19732 / NBRC 101661 / EBR45)</name>
    <name type="common">Clostridium clariflavum</name>
    <dbReference type="NCBI Taxonomy" id="720554"/>
    <lineage>
        <taxon>Bacteria</taxon>
        <taxon>Bacillati</taxon>
        <taxon>Bacillota</taxon>
        <taxon>Clostridia</taxon>
        <taxon>Eubacteriales</taxon>
        <taxon>Oscillospiraceae</taxon>
        <taxon>Acetivibrio</taxon>
    </lineage>
</organism>
<sequence>MVEKVLSIYKTFPTIFINDCVIHVRACLTLTNQLTSVITKKNGVAISTTNYEYDANGNLTSSVTDGEKTTYAYDEFNQLISADGAKYGYNAEGYRVSKNVNGSLTRYIYEYDKVVLELNSSGNQVGRNIYGTNILMRTADGQSYYYMYNGHADVTALINAATGNIDATYYYDAFGNIVESTGVAKDKNSILYAGYQYDKETGLYYLNARMYDPKIARFLQEDTYTGDPEDPLSLNLYTYCANNPLIYYDPTGHFNIFSCEDWRKFARNAKEVGIGIADGTMRYISGNTYQNVGDFVNDVKWAYNNKKYLASGTASYITETASSIKQGSTNFVNDVKWAYNNRDIVAETIIESVQQFKSDVKWAIDNRNIVAQTTTEMATQAINEFKSKSLREKTAIATDFTLNFLSLVGAPEAAATKLAQIRKVDKLTDAINLMDKLYDAGAGMKRLDRVTDTITALRRTDRLVEASTGIRFIDNIDDFGKVGIPELPKNAIQKNYLEVTRTANNASSGVSRIKPDFIVAPGGVVYKADEFTNRIVREQDNIKILYHYTDEVGLNGILNSKKLKPSLKAVNPKDARYGNGQYLSDIIPGTKTPGQLSKQFINNPFQGKRFTYYIEIDVTDLNIIKGRDGVYVVLGEEPLDLTNRIVSSGKVIIEK</sequence>
<feature type="domain" description="Teneurin-like YD-shell" evidence="3">
    <location>
        <begin position="98"/>
        <end position="244"/>
    </location>
</feature>
<gene>
    <name evidence="4" type="ordered locus">Clocl_1520</name>
</gene>
<proteinExistence type="predicted"/>
<dbReference type="eggNOG" id="COG3209">
    <property type="taxonomic scope" value="Bacteria"/>
</dbReference>
<dbReference type="Pfam" id="PF25023">
    <property type="entry name" value="TEN_YD-shell"/>
    <property type="match status" value="1"/>
</dbReference>
<dbReference type="NCBIfam" id="TIGR01643">
    <property type="entry name" value="YD_repeat_2x"/>
    <property type="match status" value="1"/>
</dbReference>
<evidence type="ECO:0000259" key="2">
    <source>
        <dbReference type="Pfam" id="PF15633"/>
    </source>
</evidence>
<dbReference type="EMBL" id="CP003065">
    <property type="protein sequence ID" value="AEV68165.1"/>
    <property type="molecule type" value="Genomic_DNA"/>
</dbReference>
<accession>G8M247</accession>
<dbReference type="PANTHER" id="PTHR32305:SF17">
    <property type="entry name" value="TRNA NUCLEASE WAPA"/>
    <property type="match status" value="1"/>
</dbReference>
<dbReference type="STRING" id="720554.Clocl_1520"/>
<feature type="domain" description="Tox-ART-HYD1" evidence="2">
    <location>
        <begin position="545"/>
        <end position="645"/>
    </location>
</feature>
<reference evidence="5" key="1">
    <citation type="submission" date="2011-12" db="EMBL/GenBank/DDBJ databases">
        <title>Complete sequence of Clostridium clariflavum DSM 19732.</title>
        <authorList>
            <consortium name="US DOE Joint Genome Institute"/>
            <person name="Lucas S."/>
            <person name="Han J."/>
            <person name="Lapidus A."/>
            <person name="Cheng J.-F."/>
            <person name="Goodwin L."/>
            <person name="Pitluck S."/>
            <person name="Peters L."/>
            <person name="Teshima H."/>
            <person name="Detter J.C."/>
            <person name="Han C."/>
            <person name="Tapia R."/>
            <person name="Land M."/>
            <person name="Hauser L."/>
            <person name="Kyrpides N."/>
            <person name="Ivanova N."/>
            <person name="Pagani I."/>
            <person name="Kitzmiller T."/>
            <person name="Lynd L."/>
            <person name="Izquierdo J."/>
            <person name="Woyke T."/>
        </authorList>
    </citation>
    <scope>NUCLEOTIDE SEQUENCE [LARGE SCALE GENOMIC DNA]</scope>
    <source>
        <strain evidence="5">DSM 19732 / NBRC 101661 / EBR45</strain>
    </source>
</reference>
<evidence type="ECO:0000313" key="4">
    <source>
        <dbReference type="EMBL" id="AEV68165.1"/>
    </source>
</evidence>
<dbReference type="HOGENOM" id="CLU_418395_0_0_9"/>
<dbReference type="Pfam" id="PF05593">
    <property type="entry name" value="RHS_repeat"/>
    <property type="match status" value="1"/>
</dbReference>
<keyword evidence="1" id="KW-0677">Repeat</keyword>
<dbReference type="Pfam" id="PF15633">
    <property type="entry name" value="Tox-ART-HYD1"/>
    <property type="match status" value="1"/>
</dbReference>
<name>G8M247_ACECE</name>
<dbReference type="Proteomes" id="UP000005435">
    <property type="component" value="Chromosome"/>
</dbReference>
<protein>
    <submittedName>
        <fullName evidence="4">RHS repeat-associated core domain protein</fullName>
    </submittedName>
</protein>
<dbReference type="InterPro" id="IPR056823">
    <property type="entry name" value="TEN-like_YD-shell"/>
</dbReference>
<dbReference type="InterPro" id="IPR022385">
    <property type="entry name" value="Rhs_assc_core"/>
</dbReference>
<reference evidence="4 5" key="2">
    <citation type="journal article" date="2012" name="Stand. Genomic Sci.">
        <title>Complete Genome Sequence of Clostridium clariflavum DSM 19732.</title>
        <authorList>
            <person name="Izquierdo J.A."/>
            <person name="Goodwin L."/>
            <person name="Davenport K.W."/>
            <person name="Teshima H."/>
            <person name="Bruce D."/>
            <person name="Detter C."/>
            <person name="Tapia R."/>
            <person name="Han S."/>
            <person name="Land M."/>
            <person name="Hauser L."/>
            <person name="Jeffries C.D."/>
            <person name="Han J."/>
            <person name="Pitluck S."/>
            <person name="Nolan M."/>
            <person name="Chen A."/>
            <person name="Huntemann M."/>
            <person name="Mavromatis K."/>
            <person name="Mikhailova N."/>
            <person name="Liolios K."/>
            <person name="Woyke T."/>
            <person name="Lynd L.R."/>
        </authorList>
    </citation>
    <scope>NUCLEOTIDE SEQUENCE [LARGE SCALE GENOMIC DNA]</scope>
    <source>
        <strain evidence="5">DSM 19732 / NBRC 101661 / EBR45</strain>
    </source>
</reference>
<evidence type="ECO:0000256" key="1">
    <source>
        <dbReference type="ARBA" id="ARBA00022737"/>
    </source>
</evidence>
<dbReference type="PANTHER" id="PTHR32305">
    <property type="match status" value="1"/>
</dbReference>